<proteinExistence type="predicted"/>
<feature type="non-terminal residue" evidence="3">
    <location>
        <position position="1"/>
    </location>
</feature>
<comment type="caution">
    <text evidence="3">The sequence shown here is derived from an EMBL/GenBank/DDBJ whole genome shotgun (WGS) entry which is preliminary data.</text>
</comment>
<dbReference type="Gene3D" id="1.25.40.530">
    <property type="entry name" value="MyTH4 domain"/>
    <property type="match status" value="1"/>
</dbReference>
<dbReference type="PANTHER" id="PTHR45876:SF8">
    <property type="entry name" value="FI04035P"/>
    <property type="match status" value="1"/>
</dbReference>
<dbReference type="Proteomes" id="UP000678393">
    <property type="component" value="Unassembled WGS sequence"/>
</dbReference>
<dbReference type="OrthoDB" id="437889at2759"/>
<dbReference type="AlphaFoldDB" id="A0A8S3YFZ4"/>
<dbReference type="EMBL" id="CAJHNH020000102">
    <property type="protein sequence ID" value="CAG5115308.1"/>
    <property type="molecule type" value="Genomic_DNA"/>
</dbReference>
<dbReference type="PANTHER" id="PTHR45876">
    <property type="entry name" value="FI04035P"/>
    <property type="match status" value="1"/>
</dbReference>
<gene>
    <name evidence="3" type="ORF">CUNI_LOCUS866</name>
</gene>
<dbReference type="Pfam" id="PF00784">
    <property type="entry name" value="MyTH4"/>
    <property type="match status" value="1"/>
</dbReference>
<evidence type="ECO:0000313" key="4">
    <source>
        <dbReference type="Proteomes" id="UP000678393"/>
    </source>
</evidence>
<dbReference type="SMART" id="SM00324">
    <property type="entry name" value="RhoGAP"/>
    <property type="match status" value="1"/>
</dbReference>
<dbReference type="InterPro" id="IPR038185">
    <property type="entry name" value="MyTH4_dom_sf"/>
</dbReference>
<evidence type="ECO:0000259" key="2">
    <source>
        <dbReference type="PROSITE" id="PS51016"/>
    </source>
</evidence>
<dbReference type="GO" id="GO:0005737">
    <property type="term" value="C:cytoplasm"/>
    <property type="evidence" value="ECO:0007669"/>
    <property type="project" value="TreeGrafter"/>
</dbReference>
<accession>A0A8S3YFZ4</accession>
<feature type="domain" description="Rho-GAP" evidence="1">
    <location>
        <begin position="92"/>
        <end position="280"/>
    </location>
</feature>
<sequence>ESLKSGWELLAICLYFFSPSPKFHPFLESYISKHRESQCNSDNIPSPEMSADCLRRLKRAQKIVSKTAVHKPTIEELEHAKATICCPTMFGNMLEDIMLLQKDRYPDRQLPWIQTVLSEEILRLHGTQTEGIFRVSGDMDEVNSMKTQCDKWILPTDCTDPHIPASLLKMWYRELFEPLIPAQFYQACVDNFSNPEAAIAIVYQLPRLNHLVLCYLIRFLQVFASPENVAFTKMDVNNLAMVMAPSCLRYESDDLLTIYEHVQKEMGFIRTLIRYLDTSFMEGIL</sequence>
<keyword evidence="4" id="KW-1185">Reference proteome</keyword>
<protein>
    <recommendedName>
        <fullName evidence="5">Rho GTPase activating protein 39</fullName>
    </recommendedName>
</protein>
<organism evidence="3 4">
    <name type="scientific">Candidula unifasciata</name>
    <dbReference type="NCBI Taxonomy" id="100452"/>
    <lineage>
        <taxon>Eukaryota</taxon>
        <taxon>Metazoa</taxon>
        <taxon>Spiralia</taxon>
        <taxon>Lophotrochozoa</taxon>
        <taxon>Mollusca</taxon>
        <taxon>Gastropoda</taxon>
        <taxon>Heterobranchia</taxon>
        <taxon>Euthyneura</taxon>
        <taxon>Panpulmonata</taxon>
        <taxon>Eupulmonata</taxon>
        <taxon>Stylommatophora</taxon>
        <taxon>Helicina</taxon>
        <taxon>Helicoidea</taxon>
        <taxon>Geomitridae</taxon>
        <taxon>Candidula</taxon>
    </lineage>
</organism>
<dbReference type="Gene3D" id="1.10.555.10">
    <property type="entry name" value="Rho GTPase activation protein"/>
    <property type="match status" value="1"/>
</dbReference>
<dbReference type="PROSITE" id="PS50238">
    <property type="entry name" value="RHOGAP"/>
    <property type="match status" value="1"/>
</dbReference>
<dbReference type="InterPro" id="IPR000857">
    <property type="entry name" value="MyTH4_dom"/>
</dbReference>
<dbReference type="FunFam" id="1.10.555.10:FF:000011">
    <property type="entry name" value="Rho GTPase-activating protein 39"/>
    <property type="match status" value="1"/>
</dbReference>
<dbReference type="InterPro" id="IPR000198">
    <property type="entry name" value="RhoGAP_dom"/>
</dbReference>
<dbReference type="GO" id="GO:0005096">
    <property type="term" value="F:GTPase activator activity"/>
    <property type="evidence" value="ECO:0007669"/>
    <property type="project" value="TreeGrafter"/>
</dbReference>
<feature type="domain" description="MyTH4" evidence="2">
    <location>
        <begin position="1"/>
        <end position="81"/>
    </location>
</feature>
<dbReference type="InterPro" id="IPR008936">
    <property type="entry name" value="Rho_GTPase_activation_prot"/>
</dbReference>
<reference evidence="3" key="1">
    <citation type="submission" date="2021-04" db="EMBL/GenBank/DDBJ databases">
        <authorList>
            <consortium name="Molecular Ecology Group"/>
        </authorList>
    </citation>
    <scope>NUCLEOTIDE SEQUENCE</scope>
</reference>
<evidence type="ECO:0000259" key="1">
    <source>
        <dbReference type="PROSITE" id="PS50238"/>
    </source>
</evidence>
<dbReference type="GO" id="GO:0007165">
    <property type="term" value="P:signal transduction"/>
    <property type="evidence" value="ECO:0007669"/>
    <property type="project" value="InterPro"/>
</dbReference>
<name>A0A8S3YFZ4_9EUPU</name>
<evidence type="ECO:0000313" key="3">
    <source>
        <dbReference type="EMBL" id="CAG5115308.1"/>
    </source>
</evidence>
<dbReference type="Pfam" id="PF00620">
    <property type="entry name" value="RhoGAP"/>
    <property type="match status" value="1"/>
</dbReference>
<dbReference type="SUPFAM" id="SSF48350">
    <property type="entry name" value="GTPase activation domain, GAP"/>
    <property type="match status" value="1"/>
</dbReference>
<evidence type="ECO:0008006" key="5">
    <source>
        <dbReference type="Google" id="ProtNLM"/>
    </source>
</evidence>
<dbReference type="PROSITE" id="PS51016">
    <property type="entry name" value="MYTH4"/>
    <property type="match status" value="1"/>
</dbReference>
<dbReference type="GO" id="GO:0005856">
    <property type="term" value="C:cytoskeleton"/>
    <property type="evidence" value="ECO:0007669"/>
    <property type="project" value="InterPro"/>
</dbReference>